<evidence type="ECO:0008006" key="3">
    <source>
        <dbReference type="Google" id="ProtNLM"/>
    </source>
</evidence>
<dbReference type="PROSITE" id="PS51257">
    <property type="entry name" value="PROKAR_LIPOPROTEIN"/>
    <property type="match status" value="1"/>
</dbReference>
<reference evidence="1 2" key="1">
    <citation type="submission" date="2020-09" db="EMBL/GenBank/DDBJ databases">
        <title>Sinomicrobium weinanense sp. nov., a halophilic bacteria isolated from saline-alkali soil.</title>
        <authorList>
            <person name="Wu P."/>
            <person name="Ren H."/>
            <person name="Mei Y."/>
            <person name="Liang Y."/>
            <person name="Chen Z."/>
        </authorList>
    </citation>
    <scope>NUCLEOTIDE SEQUENCE [LARGE SCALE GENOMIC DNA]</scope>
    <source>
        <strain evidence="1 2">FJxs</strain>
    </source>
</reference>
<dbReference type="RefSeq" id="WP_187967422.1">
    <property type="nucleotide sequence ID" value="NZ_JACVDC010000102.1"/>
</dbReference>
<organism evidence="1 2">
    <name type="scientific">Sinomicrobium weinanense</name>
    <dbReference type="NCBI Taxonomy" id="2842200"/>
    <lineage>
        <taxon>Bacteria</taxon>
        <taxon>Pseudomonadati</taxon>
        <taxon>Bacteroidota</taxon>
        <taxon>Flavobacteriia</taxon>
        <taxon>Flavobacteriales</taxon>
        <taxon>Flavobacteriaceae</taxon>
        <taxon>Sinomicrobium</taxon>
    </lineage>
</organism>
<evidence type="ECO:0000313" key="2">
    <source>
        <dbReference type="Proteomes" id="UP000653730"/>
    </source>
</evidence>
<dbReference type="Proteomes" id="UP000653730">
    <property type="component" value="Unassembled WGS sequence"/>
</dbReference>
<proteinExistence type="predicted"/>
<dbReference type="EMBL" id="JACVDC010000102">
    <property type="protein sequence ID" value="MBC9798298.1"/>
    <property type="molecule type" value="Genomic_DNA"/>
</dbReference>
<name>A0A926JVF2_9FLAO</name>
<sequence length="140" mass="15531">MKKHRNNIFVFSLFLLFSCSGDNDPEDAELVGSWKLIEYLADPGNGSGSFQPVNSDKTVTFHADKTITSNGKLCTFTIRADAGKRGTGVYSLTDSIITPNDCTEQQHSNIYFEMDNNNLIIKYICVEGCAQKFKKTASTE</sequence>
<accession>A0A926JVF2</accession>
<protein>
    <recommendedName>
        <fullName evidence="3">Lipocalin-like domain-containing protein</fullName>
    </recommendedName>
</protein>
<dbReference type="AlphaFoldDB" id="A0A926JVF2"/>
<evidence type="ECO:0000313" key="1">
    <source>
        <dbReference type="EMBL" id="MBC9798298.1"/>
    </source>
</evidence>
<gene>
    <name evidence="1" type="ORF">IBL28_20185</name>
</gene>
<comment type="caution">
    <text evidence="1">The sequence shown here is derived from an EMBL/GenBank/DDBJ whole genome shotgun (WGS) entry which is preliminary data.</text>
</comment>
<keyword evidence="2" id="KW-1185">Reference proteome</keyword>